<reference evidence="1 2" key="1">
    <citation type="submission" date="2017-06" db="EMBL/GenBank/DDBJ databases">
        <title>Aedes aegypti genome working group (AGWG) sequencing and assembly.</title>
        <authorList>
            <consortium name="Aedes aegypti Genome Working Group (AGWG)"/>
            <person name="Matthews B.J."/>
        </authorList>
    </citation>
    <scope>NUCLEOTIDE SEQUENCE [LARGE SCALE GENOMIC DNA]</scope>
    <source>
        <strain evidence="1 2">LVP_AGWG</strain>
    </source>
</reference>
<dbReference type="Proteomes" id="UP000008820">
    <property type="component" value="Chromosome 1"/>
</dbReference>
<organism evidence="1 2">
    <name type="scientific">Aedes aegypti</name>
    <name type="common">Yellowfever mosquito</name>
    <name type="synonym">Culex aegypti</name>
    <dbReference type="NCBI Taxonomy" id="7159"/>
    <lineage>
        <taxon>Eukaryota</taxon>
        <taxon>Metazoa</taxon>
        <taxon>Ecdysozoa</taxon>
        <taxon>Arthropoda</taxon>
        <taxon>Hexapoda</taxon>
        <taxon>Insecta</taxon>
        <taxon>Pterygota</taxon>
        <taxon>Neoptera</taxon>
        <taxon>Endopterygota</taxon>
        <taxon>Diptera</taxon>
        <taxon>Nematocera</taxon>
        <taxon>Culicoidea</taxon>
        <taxon>Culicidae</taxon>
        <taxon>Culicinae</taxon>
        <taxon>Aedini</taxon>
        <taxon>Aedes</taxon>
        <taxon>Stegomyia</taxon>
    </lineage>
</organism>
<keyword evidence="2" id="KW-1185">Reference proteome</keyword>
<accession>A0A6I8U4X6</accession>
<name>A0A6I8U4X6_AEDAE</name>
<dbReference type="InParanoid" id="A0A6I8U4X6"/>
<dbReference type="AlphaFoldDB" id="A0A6I8U4X6"/>
<sequence>MDIKDDSDGKLVELIITNPEDIELTDDAGSDAGDNYELLQLITETWCLDRVVYDILIAHGYTLEYAKTLDEKALNDVFSITKWTAHKHALRQKLTLWKESVLFREGDTEPVASCSYQVPVHNMATSSAAVSPQRKLIPTSVSRALLDNILERNEKEKIVAKYYQLHSRLDKQHRKFLSHTIVDYYIANQKYFALPDMSRFAELIAERFPSEIAVTYYNPRSNSANKKHPSGMLYDRFYNRKKTSASTISSVPLIEPTIHSEQAALKISETEIRHMESNKVWLRNNCAPGEQVLSRWKQSVQLRLRSIQHDKDKNKPTVLSEWPRYLDEDGYLLVDVDFDFLRFPEGK</sequence>
<reference evidence="1" key="2">
    <citation type="submission" date="2020-05" db="UniProtKB">
        <authorList>
            <consortium name="EnsemblMetazoa"/>
        </authorList>
    </citation>
    <scope>IDENTIFICATION</scope>
    <source>
        <strain evidence="1">LVP_AGWG</strain>
    </source>
</reference>
<gene>
    <name evidence="1" type="primary">110677126</name>
</gene>
<protein>
    <submittedName>
        <fullName evidence="1">Uncharacterized protein</fullName>
    </submittedName>
</protein>
<dbReference type="EnsemblMetazoa" id="AAEL026977-RC">
    <property type="protein sequence ID" value="AAEL026977-PC"/>
    <property type="gene ID" value="AAEL026977"/>
</dbReference>
<dbReference type="OrthoDB" id="7757509at2759"/>
<evidence type="ECO:0000313" key="2">
    <source>
        <dbReference type="Proteomes" id="UP000008820"/>
    </source>
</evidence>
<evidence type="ECO:0000313" key="1">
    <source>
        <dbReference type="EnsemblMetazoa" id="AAEL026977-PC"/>
    </source>
</evidence>
<proteinExistence type="predicted"/>